<organism evidence="2 3">
    <name type="scientific">Dyella nitratireducens</name>
    <dbReference type="NCBI Taxonomy" id="1849580"/>
    <lineage>
        <taxon>Bacteria</taxon>
        <taxon>Pseudomonadati</taxon>
        <taxon>Pseudomonadota</taxon>
        <taxon>Gammaproteobacteria</taxon>
        <taxon>Lysobacterales</taxon>
        <taxon>Rhodanobacteraceae</taxon>
        <taxon>Dyella</taxon>
    </lineage>
</organism>
<comment type="caution">
    <text evidence="2">The sequence shown here is derived from an EMBL/GenBank/DDBJ whole genome shotgun (WGS) entry which is preliminary data.</text>
</comment>
<gene>
    <name evidence="2" type="ORF">GCM10010981_33920</name>
</gene>
<name>A0ABQ1GED4_9GAMM</name>
<dbReference type="EMBL" id="BMJA01000003">
    <property type="protein sequence ID" value="GGA42081.1"/>
    <property type="molecule type" value="Genomic_DNA"/>
</dbReference>
<feature type="transmembrane region" description="Helical" evidence="1">
    <location>
        <begin position="6"/>
        <end position="29"/>
    </location>
</feature>
<keyword evidence="1" id="KW-0472">Membrane</keyword>
<sequence length="164" mass="18081">MNTAYISALAGLTGAGIGGLTSFATSWITQRTQLLAQYREAERKRRETLFNAFIAEASRLYGDALVTGKDDVTQLVKLYALVTRIRLTSSPSVLVAAERAMDTIVDTYLKPNKTLHELKLFAEQGGMDFLRDFGEACRAELADVMWDPFGRRNHAVSGLETGDT</sequence>
<reference evidence="3" key="1">
    <citation type="journal article" date="2019" name="Int. J. Syst. Evol. Microbiol.">
        <title>The Global Catalogue of Microorganisms (GCM) 10K type strain sequencing project: providing services to taxonomists for standard genome sequencing and annotation.</title>
        <authorList>
            <consortium name="The Broad Institute Genomics Platform"/>
            <consortium name="The Broad Institute Genome Sequencing Center for Infectious Disease"/>
            <person name="Wu L."/>
            <person name="Ma J."/>
        </authorList>
    </citation>
    <scope>NUCLEOTIDE SEQUENCE [LARGE SCALE GENOMIC DNA]</scope>
    <source>
        <strain evidence="3">CGMCC 1.15439</strain>
    </source>
</reference>
<evidence type="ECO:0000313" key="3">
    <source>
        <dbReference type="Proteomes" id="UP000620046"/>
    </source>
</evidence>
<keyword evidence="3" id="KW-1185">Reference proteome</keyword>
<evidence type="ECO:0000313" key="2">
    <source>
        <dbReference type="EMBL" id="GGA42081.1"/>
    </source>
</evidence>
<keyword evidence="1" id="KW-0812">Transmembrane</keyword>
<protein>
    <submittedName>
        <fullName evidence="2">Uncharacterized protein</fullName>
    </submittedName>
</protein>
<proteinExistence type="predicted"/>
<dbReference type="RefSeq" id="WP_229720921.1">
    <property type="nucleotide sequence ID" value="NZ_BMJA01000003.1"/>
</dbReference>
<dbReference type="Proteomes" id="UP000620046">
    <property type="component" value="Unassembled WGS sequence"/>
</dbReference>
<accession>A0ABQ1GED4</accession>
<keyword evidence="1" id="KW-1133">Transmembrane helix</keyword>
<evidence type="ECO:0000256" key="1">
    <source>
        <dbReference type="SAM" id="Phobius"/>
    </source>
</evidence>